<dbReference type="AlphaFoldDB" id="A0A2P7ZDW8"/>
<organism evidence="1 2">
    <name type="scientific">Elsinoe australis</name>
    <dbReference type="NCBI Taxonomy" id="40998"/>
    <lineage>
        <taxon>Eukaryota</taxon>
        <taxon>Fungi</taxon>
        <taxon>Dikarya</taxon>
        <taxon>Ascomycota</taxon>
        <taxon>Pezizomycotina</taxon>
        <taxon>Dothideomycetes</taxon>
        <taxon>Dothideomycetidae</taxon>
        <taxon>Myriangiales</taxon>
        <taxon>Elsinoaceae</taxon>
        <taxon>Elsinoe</taxon>
    </lineage>
</organism>
<sequence length="657" mass="73525">MAEELLSSLAMLGKEPFHLSLFQSARSAAYNICETEDVRDLGQWHLEEQTSLISLEEKPYDRFDLVNTIQTLKSLALVFDAGTDDDPTIYMHSLTHVWARERQSLQQQTSSWVKSCCLLALVSTVIDHESTSARLLLEPHVLALLEFDIACAFVGRPRKAIVSALYQLALLLLAWNHYSELHSLVWKMLCNVQLDLSKVQAEWIPLHELNAFALQKIGQRKAAVHVYRRIVETLSKIHGPESDQLIVPLFNLGTCLDTIGCGQEAREIRERIMHRMPPQLSLSDADGKWTQQQTIKALGWSGALDRQVDEAEQLLKELCLTDGKDSLKSLWCQAELAQTYMKLARPQDALEVARKSASTARSTLADTHRARRYAEYVLAAAFWRNGDREAAMEVMNQLVELSHRAQRSSKYERRRDAMATLLAVQPFSQPGGTSSTNTRGPFTPLTPLTSANHTTTPHSTITTAGGLDPISRGKWIAQSSMATGSRAFRLNSRPQRAQLELVTTDLQPQTDPEAKAPVSTHARTALWPDKPVYATSMTSPGSPLQPDRPHHWTIERVVEWLGQNGFSQVWRDAFADLDIHAGAFLAIGRSADECKLVLHDSIVPHLRDSYAAQGIPFPSRDVGCQGIRLQRLVRALFRRPDAHLWDTLPILDVAGPD</sequence>
<evidence type="ECO:0000313" key="2">
    <source>
        <dbReference type="Proteomes" id="UP000243723"/>
    </source>
</evidence>
<accession>A0A2P7ZDW8</accession>
<dbReference type="InterPro" id="IPR013761">
    <property type="entry name" value="SAM/pointed_sf"/>
</dbReference>
<dbReference type="EMBL" id="NHZQ01000236">
    <property type="protein sequence ID" value="PSK46415.1"/>
    <property type="molecule type" value="Genomic_DNA"/>
</dbReference>
<reference evidence="1 2" key="1">
    <citation type="submission" date="2017-05" db="EMBL/GenBank/DDBJ databases">
        <title>Draft genome sequence of Elsinoe australis.</title>
        <authorList>
            <person name="Cheng Q."/>
        </authorList>
    </citation>
    <scope>NUCLEOTIDE SEQUENCE [LARGE SCALE GENOMIC DNA]</scope>
    <source>
        <strain evidence="1 2">NL1</strain>
    </source>
</reference>
<keyword evidence="1" id="KW-0418">Kinase</keyword>
<gene>
    <name evidence="1" type="ORF">B9Z65_5383</name>
</gene>
<name>A0A2P7ZDW8_9PEZI</name>
<dbReference type="SUPFAM" id="SSF47769">
    <property type="entry name" value="SAM/Pointed domain"/>
    <property type="match status" value="1"/>
</dbReference>
<comment type="caution">
    <text evidence="1">The sequence shown here is derived from an EMBL/GenBank/DDBJ whole genome shotgun (WGS) entry which is preliminary data.</text>
</comment>
<protein>
    <submittedName>
        <fullName evidence="1">MAP kinase kinase kinase mkh1</fullName>
    </submittedName>
</protein>
<evidence type="ECO:0000313" key="1">
    <source>
        <dbReference type="EMBL" id="PSK46415.1"/>
    </source>
</evidence>
<dbReference type="Gene3D" id="1.25.40.10">
    <property type="entry name" value="Tetratricopeptide repeat domain"/>
    <property type="match status" value="1"/>
</dbReference>
<dbReference type="OrthoDB" id="771227at2759"/>
<dbReference type="InterPro" id="IPR011990">
    <property type="entry name" value="TPR-like_helical_dom_sf"/>
</dbReference>
<keyword evidence="2" id="KW-1185">Reference proteome</keyword>
<proteinExistence type="predicted"/>
<dbReference type="Proteomes" id="UP000243723">
    <property type="component" value="Unassembled WGS sequence"/>
</dbReference>
<keyword evidence="1" id="KW-0808">Transferase</keyword>
<dbReference type="SUPFAM" id="SSF48452">
    <property type="entry name" value="TPR-like"/>
    <property type="match status" value="2"/>
</dbReference>
<dbReference type="GO" id="GO:0016301">
    <property type="term" value="F:kinase activity"/>
    <property type="evidence" value="ECO:0007669"/>
    <property type="project" value="UniProtKB-KW"/>
</dbReference>
<dbReference type="STRING" id="40998.A0A2P7ZDW8"/>